<dbReference type="Proteomes" id="UP000270743">
    <property type="component" value="Unassembled WGS sequence"/>
</dbReference>
<accession>A0A3S4CKK0</accession>
<sequence length="63" mass="6703">MESIANHSTADAAIVGTNLVYARVHQLGSEDGDIPARPYLGLSGENRREIEALVVDGLEGLLQ</sequence>
<keyword evidence="2" id="KW-1185">Reference proteome</keyword>
<protein>
    <submittedName>
        <fullName evidence="1">Phage virion morphogenesis family protein</fullName>
    </submittedName>
</protein>
<gene>
    <name evidence="1" type="ORF">PARHAE_02445</name>
</gene>
<evidence type="ECO:0000313" key="1">
    <source>
        <dbReference type="EMBL" id="VDS09253.1"/>
    </source>
</evidence>
<organism evidence="1 2">
    <name type="scientific">Paracoccus haematequi</name>
    <dbReference type="NCBI Taxonomy" id="2491866"/>
    <lineage>
        <taxon>Bacteria</taxon>
        <taxon>Pseudomonadati</taxon>
        <taxon>Pseudomonadota</taxon>
        <taxon>Alphaproteobacteria</taxon>
        <taxon>Rhodobacterales</taxon>
        <taxon>Paracoccaceae</taxon>
        <taxon>Paracoccus</taxon>
    </lineage>
</organism>
<name>A0A3S4CKK0_9RHOB</name>
<evidence type="ECO:0000313" key="2">
    <source>
        <dbReference type="Proteomes" id="UP000270743"/>
    </source>
</evidence>
<proteinExistence type="predicted"/>
<reference evidence="1 2" key="1">
    <citation type="submission" date="2018-12" db="EMBL/GenBank/DDBJ databases">
        <authorList>
            <person name="Criscuolo A."/>
        </authorList>
    </citation>
    <scope>NUCLEOTIDE SEQUENCE [LARGE SCALE GENOMIC DNA]</scope>
    <source>
        <strain evidence="1">ACIP1116241</strain>
    </source>
</reference>
<dbReference type="InterPro" id="IPR006522">
    <property type="entry name" value="Phage_virion_morphogenesis"/>
</dbReference>
<dbReference type="Pfam" id="PF05069">
    <property type="entry name" value="Phage_tail_S"/>
    <property type="match status" value="1"/>
</dbReference>
<dbReference type="EMBL" id="UZWE01000033">
    <property type="protein sequence ID" value="VDS09253.1"/>
    <property type="molecule type" value="Genomic_DNA"/>
</dbReference>
<dbReference type="AlphaFoldDB" id="A0A3S4CKK0"/>